<evidence type="ECO:0000256" key="2">
    <source>
        <dbReference type="ARBA" id="ARBA00022840"/>
    </source>
</evidence>
<dbReference type="InterPro" id="IPR003439">
    <property type="entry name" value="ABC_transporter-like_ATP-bd"/>
</dbReference>
<name>A0A2W0H9L0_9BACI</name>
<dbReference type="Gene3D" id="3.40.50.300">
    <property type="entry name" value="P-loop containing nucleotide triphosphate hydrolases"/>
    <property type="match status" value="1"/>
</dbReference>
<protein>
    <submittedName>
        <fullName evidence="4">ABC transporter</fullName>
    </submittedName>
</protein>
<keyword evidence="1" id="KW-0547">Nucleotide-binding</keyword>
<feature type="domain" description="ABC transporter" evidence="3">
    <location>
        <begin position="4"/>
        <end position="232"/>
    </location>
</feature>
<dbReference type="InterPro" id="IPR003593">
    <property type="entry name" value="AAA+_ATPase"/>
</dbReference>
<comment type="caution">
    <text evidence="4">The sequence shown here is derived from an EMBL/GenBank/DDBJ whole genome shotgun (WGS) entry which is preliminary data.</text>
</comment>
<dbReference type="GO" id="GO:0005886">
    <property type="term" value="C:plasma membrane"/>
    <property type="evidence" value="ECO:0007669"/>
    <property type="project" value="TreeGrafter"/>
</dbReference>
<evidence type="ECO:0000313" key="5">
    <source>
        <dbReference type="Proteomes" id="UP000248066"/>
    </source>
</evidence>
<dbReference type="SUPFAM" id="SSF52540">
    <property type="entry name" value="P-loop containing nucleoside triphosphate hydrolases"/>
    <property type="match status" value="1"/>
</dbReference>
<evidence type="ECO:0000313" key="4">
    <source>
        <dbReference type="EMBL" id="PYZ97807.1"/>
    </source>
</evidence>
<reference evidence="4 5" key="1">
    <citation type="submission" date="2017-10" db="EMBL/GenBank/DDBJ databases">
        <title>Bacillus sp. nov., a halophilic bacterium isolated from a Yangshapao Lake.</title>
        <authorList>
            <person name="Wang H."/>
        </authorList>
    </citation>
    <scope>NUCLEOTIDE SEQUENCE [LARGE SCALE GENOMIC DNA]</scope>
    <source>
        <strain evidence="4 5">YSP-3</strain>
    </source>
</reference>
<dbReference type="InterPro" id="IPR015854">
    <property type="entry name" value="ABC_transpr_LolD-like"/>
</dbReference>
<keyword evidence="5" id="KW-1185">Reference proteome</keyword>
<dbReference type="OrthoDB" id="2850341at2"/>
<dbReference type="GO" id="GO:0016887">
    <property type="term" value="F:ATP hydrolysis activity"/>
    <property type="evidence" value="ECO:0007669"/>
    <property type="project" value="InterPro"/>
</dbReference>
<gene>
    <name evidence="4" type="ORF">CR205_04220</name>
</gene>
<dbReference type="InterPro" id="IPR027417">
    <property type="entry name" value="P-loop_NTPase"/>
</dbReference>
<dbReference type="SMART" id="SM00382">
    <property type="entry name" value="AAA"/>
    <property type="match status" value="1"/>
</dbReference>
<dbReference type="AlphaFoldDB" id="A0A2W0H9L0"/>
<proteinExistence type="predicted"/>
<dbReference type="GO" id="GO:0005524">
    <property type="term" value="F:ATP binding"/>
    <property type="evidence" value="ECO:0007669"/>
    <property type="project" value="UniProtKB-KW"/>
</dbReference>
<dbReference type="Proteomes" id="UP000248066">
    <property type="component" value="Unassembled WGS sequence"/>
</dbReference>
<dbReference type="PROSITE" id="PS50893">
    <property type="entry name" value="ABC_TRANSPORTER_2"/>
    <property type="match status" value="1"/>
</dbReference>
<keyword evidence="2" id="KW-0067">ATP-binding</keyword>
<dbReference type="RefSeq" id="WP_110517262.1">
    <property type="nucleotide sequence ID" value="NZ_PDOF01000001.1"/>
</dbReference>
<dbReference type="GO" id="GO:0022857">
    <property type="term" value="F:transmembrane transporter activity"/>
    <property type="evidence" value="ECO:0007669"/>
    <property type="project" value="TreeGrafter"/>
</dbReference>
<dbReference type="Pfam" id="PF00005">
    <property type="entry name" value="ABC_tran"/>
    <property type="match status" value="1"/>
</dbReference>
<dbReference type="EMBL" id="PDOF01000001">
    <property type="protein sequence ID" value="PYZ97807.1"/>
    <property type="molecule type" value="Genomic_DNA"/>
</dbReference>
<dbReference type="PANTHER" id="PTHR24220">
    <property type="entry name" value="IMPORT ATP-BINDING PROTEIN"/>
    <property type="match status" value="1"/>
</dbReference>
<sequence length="233" mass="25583">MHAVELKGVMKRFSNGTELTTVFTEADLTVTKGEIVVVQGGCKTGKTTLLNLIAAMTPANKGSVLVFGTNLLSLRHRPDWRLANIAFITDDMSLNPCLSPLQNLLTGFQEGEKGYEEASLRAADVLSSLGISNRDRGECLEELSRKETFLTSIARVFMSRNPLVLADEPEKVLADEEAHSAMSSLIRFARKNSITVIIASNDRRLSCQADRTLVLKNGNVLSYQNKDPLKQAE</sequence>
<evidence type="ECO:0000256" key="1">
    <source>
        <dbReference type="ARBA" id="ARBA00022741"/>
    </source>
</evidence>
<accession>A0A2W0H9L0</accession>
<organism evidence="4 5">
    <name type="scientific">Alteribacter lacisalsi</name>
    <dbReference type="NCBI Taxonomy" id="2045244"/>
    <lineage>
        <taxon>Bacteria</taxon>
        <taxon>Bacillati</taxon>
        <taxon>Bacillota</taxon>
        <taxon>Bacilli</taxon>
        <taxon>Bacillales</taxon>
        <taxon>Bacillaceae</taxon>
        <taxon>Alteribacter</taxon>
    </lineage>
</organism>
<evidence type="ECO:0000259" key="3">
    <source>
        <dbReference type="PROSITE" id="PS50893"/>
    </source>
</evidence>